<protein>
    <recommendedName>
        <fullName evidence="4">Orphan protein</fullName>
    </recommendedName>
</protein>
<evidence type="ECO:0000256" key="1">
    <source>
        <dbReference type="SAM" id="SignalP"/>
    </source>
</evidence>
<gene>
    <name evidence="2" type="ORF">PSEHALCIP103_02042</name>
</gene>
<reference evidence="2" key="1">
    <citation type="submission" date="2022-07" db="EMBL/GenBank/DDBJ databases">
        <authorList>
            <person name="Criscuolo A."/>
        </authorList>
    </citation>
    <scope>NUCLEOTIDE SEQUENCE</scope>
    <source>
        <strain evidence="2">CIP103197</strain>
    </source>
</reference>
<dbReference type="RefSeq" id="WP_262976744.1">
    <property type="nucleotide sequence ID" value="NZ_CAMAPB010000027.1"/>
</dbReference>
<dbReference type="AlphaFoldDB" id="A0A9W4QYS4"/>
<evidence type="ECO:0000313" key="3">
    <source>
        <dbReference type="Proteomes" id="UP001152447"/>
    </source>
</evidence>
<sequence length="153" mass="17432">MFKFRVFLATCLFFAALFSVQSHAMGVKHELNNNQSSYSDVVNVENLTNAPAPLKSLGNLQHKNSKHSEFAAHQPRLTANNSFLFLHSAQGDPEYDVVHEFFALNGCRHIFLRPQAVTINQPWYTWVFKSKKSRLSGWKDANLLYTAVTTYHA</sequence>
<proteinExistence type="predicted"/>
<evidence type="ECO:0000313" key="2">
    <source>
        <dbReference type="EMBL" id="CAH9059342.1"/>
    </source>
</evidence>
<keyword evidence="1" id="KW-0732">Signal</keyword>
<dbReference type="Proteomes" id="UP001152447">
    <property type="component" value="Unassembled WGS sequence"/>
</dbReference>
<feature type="signal peptide" evidence="1">
    <location>
        <begin position="1"/>
        <end position="24"/>
    </location>
</feature>
<evidence type="ECO:0008006" key="4">
    <source>
        <dbReference type="Google" id="ProtNLM"/>
    </source>
</evidence>
<feature type="chain" id="PRO_5040874462" description="Orphan protein" evidence="1">
    <location>
        <begin position="25"/>
        <end position="153"/>
    </location>
</feature>
<name>A0A9W4QYS4_PSEHA</name>
<keyword evidence="3" id="KW-1185">Reference proteome</keyword>
<accession>A0A9W4QYS4</accession>
<organism evidence="2 3">
    <name type="scientific">Pseudoalteromonas haloplanktis</name>
    <name type="common">Alteromonas haloplanktis</name>
    <dbReference type="NCBI Taxonomy" id="228"/>
    <lineage>
        <taxon>Bacteria</taxon>
        <taxon>Pseudomonadati</taxon>
        <taxon>Pseudomonadota</taxon>
        <taxon>Gammaproteobacteria</taxon>
        <taxon>Alteromonadales</taxon>
        <taxon>Pseudoalteromonadaceae</taxon>
        <taxon>Pseudoalteromonas</taxon>
    </lineage>
</organism>
<comment type="caution">
    <text evidence="2">The sequence shown here is derived from an EMBL/GenBank/DDBJ whole genome shotgun (WGS) entry which is preliminary data.</text>
</comment>
<dbReference type="EMBL" id="CAMAPB010000027">
    <property type="protein sequence ID" value="CAH9059342.1"/>
    <property type="molecule type" value="Genomic_DNA"/>
</dbReference>